<dbReference type="Proteomes" id="UP000650833">
    <property type="component" value="Unassembled WGS sequence"/>
</dbReference>
<keyword evidence="3 5" id="KW-1133">Transmembrane helix</keyword>
<dbReference type="PANTHER" id="PTHR12570">
    <property type="match status" value="1"/>
</dbReference>
<feature type="transmembrane region" description="Helical" evidence="5">
    <location>
        <begin position="96"/>
        <end position="116"/>
    </location>
</feature>
<dbReference type="EMBL" id="JAEPRC010000176">
    <property type="protein sequence ID" value="KAG2205325.1"/>
    <property type="molecule type" value="Genomic_DNA"/>
</dbReference>
<dbReference type="Gene3D" id="1.10.3730.20">
    <property type="match status" value="1"/>
</dbReference>
<feature type="transmembrane region" description="Helical" evidence="5">
    <location>
        <begin position="20"/>
        <end position="43"/>
    </location>
</feature>
<evidence type="ECO:0000313" key="7">
    <source>
        <dbReference type="Proteomes" id="UP000650833"/>
    </source>
</evidence>
<feature type="transmembrane region" description="Helical" evidence="5">
    <location>
        <begin position="164"/>
        <end position="184"/>
    </location>
</feature>
<accession>A0A8H7V312</accession>
<evidence type="ECO:0000256" key="2">
    <source>
        <dbReference type="ARBA" id="ARBA00022692"/>
    </source>
</evidence>
<evidence type="ECO:0000313" key="6">
    <source>
        <dbReference type="EMBL" id="KAG2205325.1"/>
    </source>
</evidence>
<proteinExistence type="predicted"/>
<gene>
    <name evidence="6" type="ORF">INT46_008592</name>
</gene>
<dbReference type="InterPro" id="IPR008521">
    <property type="entry name" value="Mg_trans_NIPA"/>
</dbReference>
<dbReference type="InterPro" id="IPR037185">
    <property type="entry name" value="EmrE-like"/>
</dbReference>
<protein>
    <recommendedName>
        <fullName evidence="8">Magnesium transporter</fullName>
    </recommendedName>
</protein>
<evidence type="ECO:0000256" key="3">
    <source>
        <dbReference type="ARBA" id="ARBA00022989"/>
    </source>
</evidence>
<sequence length="414" mass="47139">MSNYTLTEEFPPNTDPEEIGFTSTFWIGLSVSVITNLVQAFALSFQRKSHLLNDLLPRELRRDAYKRPMWLFAFLSFIFANTIGSIFSIGYLPIVILAPIGAMNLVFNAFAANIVLGDPLSKQSILGTGFIALGALLVGFFGVIPEPNHSLNDLMQLYKKPGFIIYFTILETVIAILMLLTHYLEHCCAQIELKEEMEYKKIHGYLLTDIKRWIGISYGILSGNISSQSMLFAKSGIELIIISIASQENQLQYPLTWFLLVMMILTGGLQLFYLNKGLQLCDTMILIPLSFCAFNVSCLFNGLIYYNQWHRFEFWRLMNVIFGVLITIFGVLLLSWQQHESETDEIGTLLSETERLATAADEDGFDEEQIIYAEEDYDDEDIDEDYALNNSQVNLLVKKKKNRHQFDTNGGIRL</sequence>
<evidence type="ECO:0000256" key="1">
    <source>
        <dbReference type="ARBA" id="ARBA00004141"/>
    </source>
</evidence>
<dbReference type="OrthoDB" id="2504919at2759"/>
<feature type="transmembrane region" description="Helical" evidence="5">
    <location>
        <begin position="285"/>
        <end position="305"/>
    </location>
</feature>
<dbReference type="GO" id="GO:0016020">
    <property type="term" value="C:membrane"/>
    <property type="evidence" value="ECO:0007669"/>
    <property type="project" value="UniProtKB-SubCell"/>
</dbReference>
<keyword evidence="4 5" id="KW-0472">Membrane</keyword>
<name>A0A8H7V312_9FUNG</name>
<feature type="transmembrane region" description="Helical" evidence="5">
    <location>
        <begin position="125"/>
        <end position="144"/>
    </location>
</feature>
<keyword evidence="7" id="KW-1185">Reference proteome</keyword>
<dbReference type="Pfam" id="PF05653">
    <property type="entry name" value="Mg_trans_NIPA"/>
    <property type="match status" value="2"/>
</dbReference>
<feature type="transmembrane region" description="Helical" evidence="5">
    <location>
        <begin position="255"/>
        <end position="273"/>
    </location>
</feature>
<organism evidence="6 7">
    <name type="scientific">Mucor plumbeus</name>
    <dbReference type="NCBI Taxonomy" id="97098"/>
    <lineage>
        <taxon>Eukaryota</taxon>
        <taxon>Fungi</taxon>
        <taxon>Fungi incertae sedis</taxon>
        <taxon>Mucoromycota</taxon>
        <taxon>Mucoromycotina</taxon>
        <taxon>Mucoromycetes</taxon>
        <taxon>Mucorales</taxon>
        <taxon>Mucorineae</taxon>
        <taxon>Mucoraceae</taxon>
        <taxon>Mucor</taxon>
    </lineage>
</organism>
<dbReference type="PANTHER" id="PTHR12570:SF86">
    <property type="entry name" value="ADR321CP"/>
    <property type="match status" value="1"/>
</dbReference>
<reference evidence="6" key="1">
    <citation type="submission" date="2020-12" db="EMBL/GenBank/DDBJ databases">
        <title>Metabolic potential, ecology and presence of endohyphal bacteria is reflected in genomic diversity of Mucoromycotina.</title>
        <authorList>
            <person name="Muszewska A."/>
            <person name="Okrasinska A."/>
            <person name="Steczkiewicz K."/>
            <person name="Drgas O."/>
            <person name="Orlowska M."/>
            <person name="Perlinska-Lenart U."/>
            <person name="Aleksandrzak-Piekarczyk T."/>
            <person name="Szatraj K."/>
            <person name="Zielenkiewicz U."/>
            <person name="Pilsyk S."/>
            <person name="Malc E."/>
            <person name="Mieczkowski P."/>
            <person name="Kruszewska J.S."/>
            <person name="Biernat P."/>
            <person name="Pawlowska J."/>
        </authorList>
    </citation>
    <scope>NUCLEOTIDE SEQUENCE</scope>
    <source>
        <strain evidence="6">CBS 226.32</strain>
    </source>
</reference>
<evidence type="ECO:0008006" key="8">
    <source>
        <dbReference type="Google" id="ProtNLM"/>
    </source>
</evidence>
<comment type="subcellular location">
    <subcellularLocation>
        <location evidence="1">Membrane</location>
        <topology evidence="1">Multi-pass membrane protein</topology>
    </subcellularLocation>
</comment>
<evidence type="ECO:0000256" key="4">
    <source>
        <dbReference type="ARBA" id="ARBA00023136"/>
    </source>
</evidence>
<dbReference type="AlphaFoldDB" id="A0A8H7V312"/>
<feature type="transmembrane region" description="Helical" evidence="5">
    <location>
        <begin position="70"/>
        <end position="90"/>
    </location>
</feature>
<feature type="transmembrane region" description="Helical" evidence="5">
    <location>
        <begin position="317"/>
        <end position="336"/>
    </location>
</feature>
<dbReference type="GO" id="GO:0015095">
    <property type="term" value="F:magnesium ion transmembrane transporter activity"/>
    <property type="evidence" value="ECO:0007669"/>
    <property type="project" value="InterPro"/>
</dbReference>
<comment type="caution">
    <text evidence="6">The sequence shown here is derived from an EMBL/GenBank/DDBJ whole genome shotgun (WGS) entry which is preliminary data.</text>
</comment>
<dbReference type="SUPFAM" id="SSF103481">
    <property type="entry name" value="Multidrug resistance efflux transporter EmrE"/>
    <property type="match status" value="1"/>
</dbReference>
<keyword evidence="2 5" id="KW-0812">Transmembrane</keyword>
<evidence type="ECO:0000256" key="5">
    <source>
        <dbReference type="SAM" id="Phobius"/>
    </source>
</evidence>